<protein>
    <recommendedName>
        <fullName evidence="6">Glutaredoxin</fullName>
    </recommendedName>
</protein>
<comment type="function">
    <text evidence="6">Has a glutathione-disulfide oxidoreductase activity in the presence of NADPH and glutathione reductase. Reduces low molecular weight disulfides and proteins.</text>
</comment>
<evidence type="ECO:0000256" key="6">
    <source>
        <dbReference type="RuleBase" id="RU364065"/>
    </source>
</evidence>
<accession>A0ABQ6C9X0</accession>
<dbReference type="InterPro" id="IPR036249">
    <property type="entry name" value="Thioredoxin-like_sf"/>
</dbReference>
<evidence type="ECO:0000313" key="9">
    <source>
        <dbReference type="Proteomes" id="UP001156903"/>
    </source>
</evidence>
<evidence type="ECO:0000256" key="5">
    <source>
        <dbReference type="ARBA" id="ARBA00023284"/>
    </source>
</evidence>
<dbReference type="InterPro" id="IPR011767">
    <property type="entry name" value="GLR_AS"/>
</dbReference>
<dbReference type="PROSITE" id="PS00195">
    <property type="entry name" value="GLUTAREDOXIN_1"/>
    <property type="match status" value="1"/>
</dbReference>
<organism evidence="8 9">
    <name type="scientific">Hydrogenophaga electricum</name>
    <dbReference type="NCBI Taxonomy" id="1230953"/>
    <lineage>
        <taxon>Bacteria</taxon>
        <taxon>Pseudomonadati</taxon>
        <taxon>Pseudomonadota</taxon>
        <taxon>Betaproteobacteria</taxon>
        <taxon>Burkholderiales</taxon>
        <taxon>Comamonadaceae</taxon>
        <taxon>Hydrogenophaga</taxon>
    </lineage>
</organism>
<dbReference type="InterPro" id="IPR014025">
    <property type="entry name" value="Glutaredoxin_subgr"/>
</dbReference>
<keyword evidence="6" id="KW-0963">Cytoplasm</keyword>
<dbReference type="RefSeq" id="WP_284308077.1">
    <property type="nucleotide sequence ID" value="NZ_BSPB01000019.1"/>
</dbReference>
<reference evidence="9" key="1">
    <citation type="journal article" date="2019" name="Int. J. Syst. Evol. Microbiol.">
        <title>The Global Catalogue of Microorganisms (GCM) 10K type strain sequencing project: providing services to taxonomists for standard genome sequencing and annotation.</title>
        <authorList>
            <consortium name="The Broad Institute Genomics Platform"/>
            <consortium name="The Broad Institute Genome Sequencing Center for Infectious Disease"/>
            <person name="Wu L."/>
            <person name="Ma J."/>
        </authorList>
    </citation>
    <scope>NUCLEOTIDE SEQUENCE [LARGE SCALE GENOMIC DNA]</scope>
    <source>
        <strain evidence="9">NBRC 109341</strain>
    </source>
</reference>
<dbReference type="CDD" id="cd03418">
    <property type="entry name" value="GRX_GRXb_1_3_like"/>
    <property type="match status" value="1"/>
</dbReference>
<evidence type="ECO:0000256" key="1">
    <source>
        <dbReference type="ARBA" id="ARBA00007787"/>
    </source>
</evidence>
<sequence>MAQHVRIYSSDYCPYCARAKALLQRRGVTDYEEIVVDGRPDVRAEMTRITGRTSVPQIFIGTTHVGGSDDLHALDAQGGLVPLLQQG</sequence>
<evidence type="ECO:0000313" key="8">
    <source>
        <dbReference type="EMBL" id="GLS15066.1"/>
    </source>
</evidence>
<keyword evidence="9" id="KW-1185">Reference proteome</keyword>
<comment type="similarity">
    <text evidence="1 6">Belongs to the glutaredoxin family.</text>
</comment>
<dbReference type="InterPro" id="IPR011900">
    <property type="entry name" value="GRX_bact"/>
</dbReference>
<keyword evidence="3 6" id="KW-0249">Electron transport</keyword>
<name>A0ABQ6C9X0_9BURK</name>
<dbReference type="PANTHER" id="PTHR45694">
    <property type="entry name" value="GLUTAREDOXIN 2"/>
    <property type="match status" value="1"/>
</dbReference>
<evidence type="ECO:0000256" key="2">
    <source>
        <dbReference type="ARBA" id="ARBA00022448"/>
    </source>
</evidence>
<comment type="caution">
    <text evidence="8">The sequence shown here is derived from an EMBL/GenBank/DDBJ whole genome shotgun (WGS) entry which is preliminary data.</text>
</comment>
<evidence type="ECO:0000256" key="3">
    <source>
        <dbReference type="ARBA" id="ARBA00022982"/>
    </source>
</evidence>
<dbReference type="Proteomes" id="UP001156903">
    <property type="component" value="Unassembled WGS sequence"/>
</dbReference>
<keyword evidence="4" id="KW-1015">Disulfide bond</keyword>
<dbReference type="PROSITE" id="PS51354">
    <property type="entry name" value="GLUTAREDOXIN_2"/>
    <property type="match status" value="1"/>
</dbReference>
<feature type="domain" description="Glutaredoxin" evidence="7">
    <location>
        <begin position="5"/>
        <end position="65"/>
    </location>
</feature>
<gene>
    <name evidence="8" type="primary">grxC</name>
    <name evidence="8" type="ORF">GCM10007935_24990</name>
</gene>
<dbReference type="NCBIfam" id="TIGR02181">
    <property type="entry name" value="GRX_bact"/>
    <property type="match status" value="1"/>
</dbReference>
<dbReference type="EMBL" id="BSPB01000019">
    <property type="protein sequence ID" value="GLS15066.1"/>
    <property type="molecule type" value="Genomic_DNA"/>
</dbReference>
<dbReference type="Pfam" id="PF00462">
    <property type="entry name" value="Glutaredoxin"/>
    <property type="match status" value="1"/>
</dbReference>
<proteinExistence type="inferred from homology"/>
<evidence type="ECO:0000256" key="4">
    <source>
        <dbReference type="ARBA" id="ARBA00023157"/>
    </source>
</evidence>
<keyword evidence="2 6" id="KW-0813">Transport</keyword>
<evidence type="ECO:0000259" key="7">
    <source>
        <dbReference type="Pfam" id="PF00462"/>
    </source>
</evidence>
<dbReference type="Gene3D" id="3.40.30.10">
    <property type="entry name" value="Glutaredoxin"/>
    <property type="match status" value="1"/>
</dbReference>
<keyword evidence="5 6" id="KW-0676">Redox-active center</keyword>
<dbReference type="SUPFAM" id="SSF52833">
    <property type="entry name" value="Thioredoxin-like"/>
    <property type="match status" value="1"/>
</dbReference>
<dbReference type="InterPro" id="IPR002109">
    <property type="entry name" value="Glutaredoxin"/>
</dbReference>
<dbReference type="PANTHER" id="PTHR45694:SF18">
    <property type="entry name" value="GLUTAREDOXIN-1-RELATED"/>
    <property type="match status" value="1"/>
</dbReference>
<dbReference type="PRINTS" id="PR00160">
    <property type="entry name" value="GLUTAREDOXIN"/>
</dbReference>